<gene>
    <name evidence="12" type="primary">kup</name>
    <name evidence="15" type="ORF">BJ963_003454</name>
</gene>
<feature type="domain" description="K+ potassium transporter integral membrane" evidence="13">
    <location>
        <begin position="29"/>
        <end position="482"/>
    </location>
</feature>
<evidence type="ECO:0000256" key="8">
    <source>
        <dbReference type="ARBA" id="ARBA00022958"/>
    </source>
</evidence>
<dbReference type="GO" id="GO:0005886">
    <property type="term" value="C:plasma membrane"/>
    <property type="evidence" value="ECO:0007669"/>
    <property type="project" value="UniProtKB-SubCell"/>
</dbReference>
<dbReference type="EMBL" id="JACCBJ010000001">
    <property type="protein sequence ID" value="NYD75935.1"/>
    <property type="molecule type" value="Genomic_DNA"/>
</dbReference>
<dbReference type="Proteomes" id="UP000589620">
    <property type="component" value="Unassembled WGS sequence"/>
</dbReference>
<evidence type="ECO:0000256" key="7">
    <source>
        <dbReference type="ARBA" id="ARBA00022847"/>
    </source>
</evidence>
<feature type="transmembrane region" description="Helical" evidence="12">
    <location>
        <begin position="66"/>
        <end position="86"/>
    </location>
</feature>
<dbReference type="InterPro" id="IPR003855">
    <property type="entry name" value="K+_transporter"/>
</dbReference>
<sequence>MRQSVTSSTADAGTPAAAPHHPRALAAAALAALGVVFGDIGTSPLYALKTVFLLDGGAVRPTQDDVFGVVSLMFWSITIIVSIKYLGILMRADNDGEGGVMALAALAQRLYASRAGKAGILLVIGIVGVSLFYGDSIITPAISVLSAVEGLHVTIPAISHLVIPIAAVIIISLFAVQRFGTGKVGVLFGPVMVLWFVVMAVAGVAMVVQYPAVLLGLSPTYAVVFIVSHPVISFIALGAVVLVITGAEALYADMGHFGRSPIRRAWFVLVLPALTLNYLGQAALILHDPSARSNPFFLLFPEWSRLPVVILATAATVIASQAVISGAYSLSRQAVQLGLLPPLTVRQTSEREGGQIYLPAVNTLLFIGVMAVMLAFGSSDRLSTAYGISVTGALVVDTLLLLLVARPLWNWAPWKIVIAAVVFGGLELAFLAGNLSKIINGGWVPLLIAAAVILVMTTWRRGRQLVQQDRKRKEGSLSEFIDNLREQNLPRVPGVAVFPHPNKDTTPLALRANVKHNHVLHEHVIIVSISIAQVPHVPTSEAFAYDDLGYADDGIEHLSISFGFSDEPDIPRALRAACRAGALPLDPSDFPRASYFISRGAIRTTRAKGMVRWRRSLFVALAHNAADPAARFGLPPLRTVTMGSDVEI</sequence>
<dbReference type="Pfam" id="PF22776">
    <property type="entry name" value="K_trans_C"/>
    <property type="match status" value="1"/>
</dbReference>
<dbReference type="Pfam" id="PF02705">
    <property type="entry name" value="K_trans"/>
    <property type="match status" value="1"/>
</dbReference>
<evidence type="ECO:0000259" key="14">
    <source>
        <dbReference type="Pfam" id="PF22776"/>
    </source>
</evidence>
<dbReference type="InterPro" id="IPR023051">
    <property type="entry name" value="Kup"/>
</dbReference>
<comment type="subcellular location">
    <subcellularLocation>
        <location evidence="12">Cell membrane</location>
        <topology evidence="12">Multi-pass membrane protein</topology>
    </subcellularLocation>
    <subcellularLocation>
        <location evidence="1">Membrane</location>
        <topology evidence="1">Multi-pass membrane protein</topology>
    </subcellularLocation>
</comment>
<comment type="similarity">
    <text evidence="2 12">Belongs to the HAK/KUP transporter (TC 2.A.72) family.</text>
</comment>
<dbReference type="HAMAP" id="MF_01522">
    <property type="entry name" value="Kup"/>
    <property type="match status" value="1"/>
</dbReference>
<feature type="transmembrane region" description="Helical" evidence="12">
    <location>
        <begin position="220"/>
        <end position="244"/>
    </location>
</feature>
<keyword evidence="7 12" id="KW-0769">Symport</keyword>
<reference evidence="15 16" key="1">
    <citation type="submission" date="2020-07" db="EMBL/GenBank/DDBJ databases">
        <title>Sequencing the genomes of 1000 actinobacteria strains.</title>
        <authorList>
            <person name="Klenk H.-P."/>
        </authorList>
    </citation>
    <scope>NUCLEOTIDE SEQUENCE [LARGE SCALE GENOMIC DNA]</scope>
    <source>
        <strain evidence="15 16">DSM 23871</strain>
    </source>
</reference>
<name>A0A852T538_9MICO</name>
<organism evidence="15 16">
    <name type="scientific">Leifsonia soli</name>
    <dbReference type="NCBI Taxonomy" id="582665"/>
    <lineage>
        <taxon>Bacteria</taxon>
        <taxon>Bacillati</taxon>
        <taxon>Actinomycetota</taxon>
        <taxon>Actinomycetes</taxon>
        <taxon>Micrococcales</taxon>
        <taxon>Microbacteriaceae</taxon>
        <taxon>Leifsonia</taxon>
    </lineage>
</organism>
<feature type="transmembrane region" description="Helical" evidence="12">
    <location>
        <begin position="383"/>
        <end position="404"/>
    </location>
</feature>
<keyword evidence="10 12" id="KW-0406">Ion transport</keyword>
<feature type="transmembrane region" description="Helical" evidence="12">
    <location>
        <begin position="442"/>
        <end position="462"/>
    </location>
</feature>
<feature type="transmembrane region" description="Helical" evidence="12">
    <location>
        <begin position="416"/>
        <end position="436"/>
    </location>
</feature>
<evidence type="ECO:0000256" key="4">
    <source>
        <dbReference type="ARBA" id="ARBA00022475"/>
    </source>
</evidence>
<dbReference type="PANTHER" id="PTHR30540">
    <property type="entry name" value="OSMOTIC STRESS POTASSIUM TRANSPORTER"/>
    <property type="match status" value="1"/>
</dbReference>
<keyword evidence="6 12" id="KW-0812">Transmembrane</keyword>
<evidence type="ECO:0000313" key="15">
    <source>
        <dbReference type="EMBL" id="NYD75935.1"/>
    </source>
</evidence>
<keyword evidence="9 12" id="KW-1133">Transmembrane helix</keyword>
<keyword evidence="3 12" id="KW-0813">Transport</keyword>
<keyword evidence="5 12" id="KW-0633">Potassium transport</keyword>
<feature type="transmembrane region" description="Helical" evidence="12">
    <location>
        <begin position="306"/>
        <end position="330"/>
    </location>
</feature>
<evidence type="ECO:0000256" key="9">
    <source>
        <dbReference type="ARBA" id="ARBA00022989"/>
    </source>
</evidence>
<comment type="function">
    <text evidence="12">Transport of potassium into the cell. Likely operates as a K(+):H(+) symporter.</text>
</comment>
<feature type="transmembrane region" description="Helical" evidence="12">
    <location>
        <begin position="24"/>
        <end position="46"/>
    </location>
</feature>
<keyword evidence="8 12" id="KW-0630">Potassium</keyword>
<feature type="transmembrane region" description="Helical" evidence="12">
    <location>
        <begin position="115"/>
        <end position="133"/>
    </location>
</feature>
<evidence type="ECO:0000256" key="2">
    <source>
        <dbReference type="ARBA" id="ARBA00007019"/>
    </source>
</evidence>
<accession>A0A852T538</accession>
<feature type="domain" description="K+ potassium transporter C-terminal" evidence="14">
    <location>
        <begin position="493"/>
        <end position="648"/>
    </location>
</feature>
<evidence type="ECO:0000256" key="3">
    <source>
        <dbReference type="ARBA" id="ARBA00022448"/>
    </source>
</evidence>
<dbReference type="InterPro" id="IPR053952">
    <property type="entry name" value="K_trans_C"/>
</dbReference>
<dbReference type="RefSeq" id="WP_179457714.1">
    <property type="nucleotide sequence ID" value="NZ_BAAAPX010000001.1"/>
</dbReference>
<evidence type="ECO:0000256" key="1">
    <source>
        <dbReference type="ARBA" id="ARBA00004141"/>
    </source>
</evidence>
<evidence type="ECO:0000256" key="11">
    <source>
        <dbReference type="ARBA" id="ARBA00023136"/>
    </source>
</evidence>
<evidence type="ECO:0000313" key="16">
    <source>
        <dbReference type="Proteomes" id="UP000589620"/>
    </source>
</evidence>
<keyword evidence="16" id="KW-1185">Reference proteome</keyword>
<feature type="transmembrane region" description="Helical" evidence="12">
    <location>
        <begin position="153"/>
        <end position="175"/>
    </location>
</feature>
<feature type="transmembrane region" description="Helical" evidence="12">
    <location>
        <begin position="356"/>
        <end position="377"/>
    </location>
</feature>
<proteinExistence type="inferred from homology"/>
<comment type="catalytic activity">
    <reaction evidence="12">
        <text>K(+)(in) + H(+)(in) = K(+)(out) + H(+)(out)</text>
        <dbReference type="Rhea" id="RHEA:28490"/>
        <dbReference type="ChEBI" id="CHEBI:15378"/>
        <dbReference type="ChEBI" id="CHEBI:29103"/>
    </reaction>
</comment>
<keyword evidence="4 12" id="KW-1003">Cell membrane</keyword>
<protein>
    <recommendedName>
        <fullName evidence="12">Probable potassium transport system protein Kup</fullName>
    </recommendedName>
</protein>
<feature type="transmembrane region" description="Helical" evidence="12">
    <location>
        <begin position="187"/>
        <end position="208"/>
    </location>
</feature>
<dbReference type="InterPro" id="IPR053951">
    <property type="entry name" value="K_trans_N"/>
</dbReference>
<evidence type="ECO:0000256" key="10">
    <source>
        <dbReference type="ARBA" id="ARBA00023065"/>
    </source>
</evidence>
<feature type="transmembrane region" description="Helical" evidence="12">
    <location>
        <begin position="265"/>
        <end position="286"/>
    </location>
</feature>
<dbReference type="GO" id="GO:0015293">
    <property type="term" value="F:symporter activity"/>
    <property type="evidence" value="ECO:0007669"/>
    <property type="project" value="UniProtKB-UniRule"/>
</dbReference>
<evidence type="ECO:0000259" key="13">
    <source>
        <dbReference type="Pfam" id="PF02705"/>
    </source>
</evidence>
<evidence type="ECO:0000256" key="6">
    <source>
        <dbReference type="ARBA" id="ARBA00022692"/>
    </source>
</evidence>
<evidence type="ECO:0000256" key="12">
    <source>
        <dbReference type="HAMAP-Rule" id="MF_01522"/>
    </source>
</evidence>
<keyword evidence="11 12" id="KW-0472">Membrane</keyword>
<comment type="caution">
    <text evidence="15">The sequence shown here is derived from an EMBL/GenBank/DDBJ whole genome shotgun (WGS) entry which is preliminary data.</text>
</comment>
<dbReference type="PANTHER" id="PTHR30540:SF79">
    <property type="entry name" value="LOW AFFINITY POTASSIUM TRANSPORT SYSTEM PROTEIN KUP"/>
    <property type="match status" value="1"/>
</dbReference>
<evidence type="ECO:0000256" key="5">
    <source>
        <dbReference type="ARBA" id="ARBA00022538"/>
    </source>
</evidence>
<dbReference type="GO" id="GO:0015079">
    <property type="term" value="F:potassium ion transmembrane transporter activity"/>
    <property type="evidence" value="ECO:0007669"/>
    <property type="project" value="UniProtKB-UniRule"/>
</dbReference>
<dbReference type="AlphaFoldDB" id="A0A852T538"/>